<keyword evidence="1" id="KW-0175">Coiled coil</keyword>
<dbReference type="AlphaFoldDB" id="A0A8S1JVB3"/>
<evidence type="ECO:0000313" key="4">
    <source>
        <dbReference type="Proteomes" id="UP000692954"/>
    </source>
</evidence>
<feature type="coiled-coil region" evidence="1">
    <location>
        <begin position="550"/>
        <end position="712"/>
    </location>
</feature>
<dbReference type="Proteomes" id="UP000692954">
    <property type="component" value="Unassembled WGS sequence"/>
</dbReference>
<comment type="caution">
    <text evidence="3">The sequence shown here is derived from an EMBL/GenBank/DDBJ whole genome shotgun (WGS) entry which is preliminary data.</text>
</comment>
<feature type="compositionally biased region" description="Polar residues" evidence="2">
    <location>
        <begin position="1035"/>
        <end position="1057"/>
    </location>
</feature>
<evidence type="ECO:0000313" key="3">
    <source>
        <dbReference type="EMBL" id="CAD8046005.1"/>
    </source>
</evidence>
<gene>
    <name evidence="3" type="ORF">PSON_ATCC_30995.1.T0010394</name>
</gene>
<sequence length="1057" mass="125658">MSKVQFMDQLLKDFKEVSAVSGVHNKSSVNESFLKEESTGPQIILTNNKNRLKLKEYSKKLSHYKQEMVNVQNQIDLEYTRFKESKISMATIITREINKLQKQDEDQIKDMLTFVKKLIEFNQKITLEIENVYENQQTVSSQEVEAAAQVFQEVEQQVLAMKQKKLDLASIDFKLLSMNEYNRITLQLQEQKLNSQEQSNNLFKNEQKINIMLSQQLEEKNQIIQQLQNNSSWEQWRELEQLISNQLDRFRIPQPKSNTNLFNYIFDSLDQIIDNQECEIKDLSNQIFKYQKEIDEVKQQNEIIIKENKQIQNQIKLRIDEKHQEKLQLQDEMKNILNNSIEVEKENQVYNNQLQMYTHQIKQLQKSNTNLYKELQKYKNDVNELNDIRIKLEDECEKHLSIIERLNKQNNELESILYQSKNDENDEIQQYKQLSKSQSIRIQQLESELNNTQLTNTKLSEKQKEYDEQLRQLKNQVQDFEKQIFNQETEIKKQLKLNDALQKQLKESYEFNNTQNSDQKELDEEMKYQIKFNDIQKEFKEYKIQTESRLKKALSQSQEFQQKLQMQDQEKLLESHKMIEKETTLKSENQILNQKINLLQEQLKQQEINYLNEIKINKLALDQTQIQYQQQSQLFDKLKLQNSQLDQVILEKETLIQELQQEMDSNSAQYEQQVNEIQQEYNSIIDEKQSQIQQLQQTISSQKHEIMLQQRQIDQLEFQKQQDLLQYKIENDKKSLQFAKELEQVKDVLNTSVSFQQIKENEKSFQKKMQQVQESSSKSIAQTSQKYEQIIQDLVQQYDKQVNYLQDQLQLQNRLDFQQNRNSQKPPRAQHKSPNCYTNSPASSIQQSFYREVAKFSKDLDDSQESNTQKRPIGIIKKNKHIFIEDDNNNTSQEQTSSVQNYSSSGRVQINDHAVQTDQQNEDIFPPFDHRICLRCKKNDMISPNFCKFKEVNQFTDLSNSQGSASRLKSSRVLKEHIYGSNLSWRQRETNSITKSNFFSIGEKTSQGINTILSLINIENTQFKRGYSQKKNQRNQRNSESLSISFSSKMDTNRSNQ</sequence>
<dbReference type="EMBL" id="CAJJDN010000001">
    <property type="protein sequence ID" value="CAD8046005.1"/>
    <property type="molecule type" value="Genomic_DNA"/>
</dbReference>
<evidence type="ECO:0000256" key="1">
    <source>
        <dbReference type="SAM" id="Coils"/>
    </source>
</evidence>
<feature type="compositionally biased region" description="Polar residues" evidence="2">
    <location>
        <begin position="832"/>
        <end position="842"/>
    </location>
</feature>
<name>A0A8S1JVB3_9CILI</name>
<keyword evidence="4" id="KW-1185">Reference proteome</keyword>
<protein>
    <submittedName>
        <fullName evidence="3">Uncharacterized protein</fullName>
    </submittedName>
</protein>
<evidence type="ECO:0000256" key="2">
    <source>
        <dbReference type="SAM" id="MobiDB-lite"/>
    </source>
</evidence>
<feature type="coiled-coil region" evidence="1">
    <location>
        <begin position="47"/>
        <end position="74"/>
    </location>
</feature>
<feature type="region of interest" description="Disordered" evidence="2">
    <location>
        <begin position="820"/>
        <end position="842"/>
    </location>
</feature>
<proteinExistence type="predicted"/>
<feature type="coiled-coil region" evidence="1">
    <location>
        <begin position="266"/>
        <end position="490"/>
    </location>
</feature>
<feature type="region of interest" description="Disordered" evidence="2">
    <location>
        <begin position="1026"/>
        <end position="1057"/>
    </location>
</feature>
<dbReference type="OrthoDB" id="305249at2759"/>
<reference evidence="3" key="1">
    <citation type="submission" date="2021-01" db="EMBL/GenBank/DDBJ databases">
        <authorList>
            <consortium name="Genoscope - CEA"/>
            <person name="William W."/>
        </authorList>
    </citation>
    <scope>NUCLEOTIDE SEQUENCE</scope>
</reference>
<accession>A0A8S1JVB3</accession>
<organism evidence="3 4">
    <name type="scientific">Paramecium sonneborni</name>
    <dbReference type="NCBI Taxonomy" id="65129"/>
    <lineage>
        <taxon>Eukaryota</taxon>
        <taxon>Sar</taxon>
        <taxon>Alveolata</taxon>
        <taxon>Ciliophora</taxon>
        <taxon>Intramacronucleata</taxon>
        <taxon>Oligohymenophorea</taxon>
        <taxon>Peniculida</taxon>
        <taxon>Parameciidae</taxon>
        <taxon>Paramecium</taxon>
    </lineage>
</organism>
<feature type="coiled-coil region" evidence="1">
    <location>
        <begin position="186"/>
        <end position="230"/>
    </location>
</feature>